<dbReference type="RefSeq" id="WP_345514210.1">
    <property type="nucleotide sequence ID" value="NZ_BAAAXD010000027.1"/>
</dbReference>
<evidence type="ECO:0008006" key="4">
    <source>
        <dbReference type="Google" id="ProtNLM"/>
    </source>
</evidence>
<name>A0ABV5RJ09_9ACTN</name>
<evidence type="ECO:0000313" key="2">
    <source>
        <dbReference type="EMBL" id="MFB9577788.1"/>
    </source>
</evidence>
<dbReference type="SUPFAM" id="SSF140959">
    <property type="entry name" value="Indolic compounds 2,3-dioxygenase-like"/>
    <property type="match status" value="1"/>
</dbReference>
<gene>
    <name evidence="2" type="ORF">ACFFTL_37315</name>
</gene>
<proteinExistence type="predicted"/>
<sequence>MGSTTEDRSGGQAAPGETVWPGHSGVGGVSLAVERARPAERSAEAARHALAQWSKVPAQAFPYAEVLAHYRAVGRNHADDDLLAELRTVGEKLTASAPAYGEERLLADWLPMTYDRTDGDYDSYIGTAVFDSLVEQAGPGRRVEAIDGFTAVAVADLVAIEAEVLATAPDDVRAYARTRAAARTLTRIADYLPRAAAESEDLAQLRTALTGQGAADTLAAVASKAAQSTAETFPVLYRKAVELTLIPTTRLHDELMFIRSIQIFEGIYQQVARDVEAAAAALELGNVPAVLELLADGAARIEATPILYRVLTGMPIDSFAIIRAYTDGRSAIQSRWYRQVEAFCVPGQPMPTGKKIPAVVVEGPGLDATFASRAASLPADRAAQVAEAMERLDKAWGAMKRNHWGLTLKIIGDVPGTGGTSGASYLRTAAQVPLFPRLRDEAGTDAPEDTTSEEGVN</sequence>
<evidence type="ECO:0000256" key="1">
    <source>
        <dbReference type="SAM" id="MobiDB-lite"/>
    </source>
</evidence>
<organism evidence="2 3">
    <name type="scientific">Streptomyces yanii</name>
    <dbReference type="NCBI Taxonomy" id="78510"/>
    <lineage>
        <taxon>Bacteria</taxon>
        <taxon>Bacillati</taxon>
        <taxon>Actinomycetota</taxon>
        <taxon>Actinomycetes</taxon>
        <taxon>Kitasatosporales</taxon>
        <taxon>Streptomycetaceae</taxon>
        <taxon>Streptomyces</taxon>
    </lineage>
</organism>
<dbReference type="EMBL" id="JBHMCG010000156">
    <property type="protein sequence ID" value="MFB9577788.1"/>
    <property type="molecule type" value="Genomic_DNA"/>
</dbReference>
<dbReference type="InterPro" id="IPR037217">
    <property type="entry name" value="Trp/Indoleamine_2_3_dOase-like"/>
</dbReference>
<feature type="region of interest" description="Disordered" evidence="1">
    <location>
        <begin position="1"/>
        <end position="25"/>
    </location>
</feature>
<keyword evidence="3" id="KW-1185">Reference proteome</keyword>
<evidence type="ECO:0000313" key="3">
    <source>
        <dbReference type="Proteomes" id="UP001589710"/>
    </source>
</evidence>
<dbReference type="Proteomes" id="UP001589710">
    <property type="component" value="Unassembled WGS sequence"/>
</dbReference>
<dbReference type="Gene3D" id="1.20.58.480">
    <property type="match status" value="2"/>
</dbReference>
<comment type="caution">
    <text evidence="2">The sequence shown here is derived from an EMBL/GenBank/DDBJ whole genome shotgun (WGS) entry which is preliminary data.</text>
</comment>
<protein>
    <recommendedName>
        <fullName evidence="4">Tryptophan 2,3-dioxygenase</fullName>
    </recommendedName>
</protein>
<reference evidence="2 3" key="1">
    <citation type="submission" date="2024-09" db="EMBL/GenBank/DDBJ databases">
        <authorList>
            <person name="Sun Q."/>
            <person name="Mori K."/>
        </authorList>
    </citation>
    <scope>NUCLEOTIDE SEQUENCE [LARGE SCALE GENOMIC DNA]</scope>
    <source>
        <strain evidence="2 3">JCM 3331</strain>
    </source>
</reference>
<feature type="region of interest" description="Disordered" evidence="1">
    <location>
        <begin position="436"/>
        <end position="457"/>
    </location>
</feature>
<accession>A0ABV5RJ09</accession>
<feature type="compositionally biased region" description="Acidic residues" evidence="1">
    <location>
        <begin position="446"/>
        <end position="457"/>
    </location>
</feature>